<evidence type="ECO:0000313" key="1">
    <source>
        <dbReference type="EMBL" id="RED43869.1"/>
    </source>
</evidence>
<organism evidence="1 2">
    <name type="scientific">Winogradskyella eximia</name>
    <dbReference type="NCBI Taxonomy" id="262006"/>
    <lineage>
        <taxon>Bacteria</taxon>
        <taxon>Pseudomonadati</taxon>
        <taxon>Bacteroidota</taxon>
        <taxon>Flavobacteriia</taxon>
        <taxon>Flavobacteriales</taxon>
        <taxon>Flavobacteriaceae</taxon>
        <taxon>Winogradskyella</taxon>
    </lineage>
</organism>
<proteinExistence type="predicted"/>
<sequence length="42" mass="4973">MFAILTQTFALLTYKIYENVIINKILYIFGKPNWLTSLVYQS</sequence>
<evidence type="ECO:0000313" key="2">
    <source>
        <dbReference type="Proteomes" id="UP000256980"/>
    </source>
</evidence>
<dbReference type="AlphaFoldDB" id="A0A3D9H2Y5"/>
<gene>
    <name evidence="1" type="ORF">DFQ10_10458</name>
</gene>
<name>A0A3D9H2Y5_9FLAO</name>
<dbReference type="Proteomes" id="UP000256980">
    <property type="component" value="Unassembled WGS sequence"/>
</dbReference>
<accession>A0A3D9H2Y5</accession>
<protein>
    <submittedName>
        <fullName evidence="1">Uncharacterized protein</fullName>
    </submittedName>
</protein>
<keyword evidence="2" id="KW-1185">Reference proteome</keyword>
<reference evidence="1 2" key="1">
    <citation type="submission" date="2018-07" db="EMBL/GenBank/DDBJ databases">
        <title>Genomic Encyclopedia of Type Strains, Phase III (KMG-III): the genomes of soil and plant-associated and newly described type strains.</title>
        <authorList>
            <person name="Whitman W."/>
        </authorList>
    </citation>
    <scope>NUCLEOTIDE SEQUENCE [LARGE SCALE GENOMIC DNA]</scope>
    <source>
        <strain evidence="1 2">CECT 7946</strain>
    </source>
</reference>
<dbReference type="EMBL" id="QRDV01000004">
    <property type="protein sequence ID" value="RED43869.1"/>
    <property type="molecule type" value="Genomic_DNA"/>
</dbReference>
<comment type="caution">
    <text evidence="1">The sequence shown here is derived from an EMBL/GenBank/DDBJ whole genome shotgun (WGS) entry which is preliminary data.</text>
</comment>